<organism evidence="1 2">
    <name type="scientific">Siminovitchia thermophila</name>
    <dbReference type="NCBI Taxonomy" id="1245522"/>
    <lineage>
        <taxon>Bacteria</taxon>
        <taxon>Bacillati</taxon>
        <taxon>Bacillota</taxon>
        <taxon>Bacilli</taxon>
        <taxon>Bacillales</taxon>
        <taxon>Bacillaceae</taxon>
        <taxon>Siminovitchia</taxon>
    </lineage>
</organism>
<dbReference type="Proteomes" id="UP000823485">
    <property type="component" value="Unassembled WGS sequence"/>
</dbReference>
<name>A0ABS2R4X8_9BACI</name>
<protein>
    <submittedName>
        <fullName evidence="1">Uncharacterized protein</fullName>
    </submittedName>
</protein>
<evidence type="ECO:0000313" key="2">
    <source>
        <dbReference type="Proteomes" id="UP000823485"/>
    </source>
</evidence>
<proteinExistence type="predicted"/>
<dbReference type="EMBL" id="JAFBFH010000009">
    <property type="protein sequence ID" value="MBM7714687.1"/>
    <property type="molecule type" value="Genomic_DNA"/>
</dbReference>
<comment type="caution">
    <text evidence="1">The sequence shown here is derived from an EMBL/GenBank/DDBJ whole genome shotgun (WGS) entry which is preliminary data.</text>
</comment>
<sequence length="29" mass="3318">MSTMICTLLTVLICTILIKDNGYRNPNYI</sequence>
<reference evidence="1 2" key="1">
    <citation type="submission" date="2021-01" db="EMBL/GenBank/DDBJ databases">
        <title>Genomic Encyclopedia of Type Strains, Phase IV (KMG-IV): sequencing the most valuable type-strain genomes for metagenomic binning, comparative biology and taxonomic classification.</title>
        <authorList>
            <person name="Goeker M."/>
        </authorList>
    </citation>
    <scope>NUCLEOTIDE SEQUENCE [LARGE SCALE GENOMIC DNA]</scope>
    <source>
        <strain evidence="1 2">DSM 105453</strain>
    </source>
</reference>
<evidence type="ECO:0000313" key="1">
    <source>
        <dbReference type="EMBL" id="MBM7714687.1"/>
    </source>
</evidence>
<accession>A0ABS2R4X8</accession>
<gene>
    <name evidence="1" type="ORF">JOC94_001659</name>
</gene>
<feature type="non-terminal residue" evidence="1">
    <location>
        <position position="29"/>
    </location>
</feature>
<keyword evidence="2" id="KW-1185">Reference proteome</keyword>